<evidence type="ECO:0000256" key="2">
    <source>
        <dbReference type="ARBA" id="ARBA00022723"/>
    </source>
</evidence>
<dbReference type="InterPro" id="IPR036236">
    <property type="entry name" value="Znf_C2H2_sf"/>
</dbReference>
<dbReference type="SUPFAM" id="SSF57667">
    <property type="entry name" value="beta-beta-alpha zinc fingers"/>
    <property type="match status" value="2"/>
</dbReference>
<dbReference type="EMBL" id="JAKKPZ010000001">
    <property type="protein sequence ID" value="KAI1728408.1"/>
    <property type="molecule type" value="Genomic_DNA"/>
</dbReference>
<dbReference type="Pfam" id="PF00096">
    <property type="entry name" value="zf-C2H2"/>
    <property type="match status" value="2"/>
</dbReference>
<feature type="domain" description="C2H2-type" evidence="11">
    <location>
        <begin position="504"/>
        <end position="531"/>
    </location>
</feature>
<dbReference type="FunFam" id="3.30.160.60:FF:001732">
    <property type="entry name" value="Zgc:162936"/>
    <property type="match status" value="1"/>
</dbReference>
<feature type="domain" description="C2H2-type" evidence="11">
    <location>
        <begin position="532"/>
        <end position="559"/>
    </location>
</feature>
<dbReference type="PROSITE" id="PS00028">
    <property type="entry name" value="ZINC_FINGER_C2H2_1"/>
    <property type="match status" value="2"/>
</dbReference>
<feature type="region of interest" description="Disordered" evidence="10">
    <location>
        <begin position="1"/>
        <end position="32"/>
    </location>
</feature>
<protein>
    <submittedName>
        <fullName evidence="12">Early growth response protein 1</fullName>
    </submittedName>
</protein>
<evidence type="ECO:0000256" key="5">
    <source>
        <dbReference type="ARBA" id="ARBA00022833"/>
    </source>
</evidence>
<dbReference type="SMART" id="SM00355">
    <property type="entry name" value="ZnF_C2H2"/>
    <property type="match status" value="3"/>
</dbReference>
<evidence type="ECO:0000313" key="12">
    <source>
        <dbReference type="EMBL" id="KAI1728408.1"/>
    </source>
</evidence>
<evidence type="ECO:0000256" key="10">
    <source>
        <dbReference type="SAM" id="MobiDB-lite"/>
    </source>
</evidence>
<dbReference type="InterPro" id="IPR013087">
    <property type="entry name" value="Znf_C2H2_type"/>
</dbReference>
<keyword evidence="7" id="KW-0804">Transcription</keyword>
<comment type="caution">
    <text evidence="12">The sequence shown here is derived from an EMBL/GenBank/DDBJ whole genome shotgun (WGS) entry which is preliminary data.</text>
</comment>
<evidence type="ECO:0000259" key="11">
    <source>
        <dbReference type="PROSITE" id="PS50157"/>
    </source>
</evidence>
<accession>A0AAD4NFG1</accession>
<dbReference type="PROSITE" id="PS50157">
    <property type="entry name" value="ZINC_FINGER_C2H2_2"/>
    <property type="match status" value="2"/>
</dbReference>
<reference evidence="12" key="1">
    <citation type="submission" date="2022-01" db="EMBL/GenBank/DDBJ databases">
        <title>Genome Sequence Resource for Two Populations of Ditylenchus destructor, the Migratory Endoparasitic Phytonematode.</title>
        <authorList>
            <person name="Zhang H."/>
            <person name="Lin R."/>
            <person name="Xie B."/>
        </authorList>
    </citation>
    <scope>NUCLEOTIDE SEQUENCE</scope>
    <source>
        <strain evidence="12">BazhouSP</strain>
    </source>
</reference>
<feature type="compositionally biased region" description="Polar residues" evidence="10">
    <location>
        <begin position="742"/>
        <end position="767"/>
    </location>
</feature>
<dbReference type="GO" id="GO:0005694">
    <property type="term" value="C:chromosome"/>
    <property type="evidence" value="ECO:0007669"/>
    <property type="project" value="UniProtKB-ARBA"/>
</dbReference>
<keyword evidence="13" id="KW-1185">Reference proteome</keyword>
<evidence type="ECO:0000256" key="7">
    <source>
        <dbReference type="ARBA" id="ARBA00023163"/>
    </source>
</evidence>
<keyword evidence="2" id="KW-0479">Metal-binding</keyword>
<dbReference type="GO" id="GO:0045893">
    <property type="term" value="P:positive regulation of DNA-templated transcription"/>
    <property type="evidence" value="ECO:0007669"/>
    <property type="project" value="UniProtKB-ARBA"/>
</dbReference>
<evidence type="ECO:0000256" key="1">
    <source>
        <dbReference type="ARBA" id="ARBA00004123"/>
    </source>
</evidence>
<dbReference type="Proteomes" id="UP001201812">
    <property type="component" value="Unassembled WGS sequence"/>
</dbReference>
<proteinExistence type="predicted"/>
<keyword evidence="3" id="KW-0677">Repeat</keyword>
<dbReference type="PANTHER" id="PTHR24399">
    <property type="entry name" value="ZINC FINGER AND BTB DOMAIN-CONTAINING"/>
    <property type="match status" value="1"/>
</dbReference>
<dbReference type="PANTHER" id="PTHR24399:SF23">
    <property type="entry name" value="C2H2-TYPE DOMAIN-CONTAINING PROTEIN"/>
    <property type="match status" value="1"/>
</dbReference>
<gene>
    <name evidence="12" type="ORF">DdX_00586</name>
</gene>
<feature type="compositionally biased region" description="Low complexity" evidence="10">
    <location>
        <begin position="13"/>
        <end position="26"/>
    </location>
</feature>
<keyword evidence="8" id="KW-0539">Nucleus</keyword>
<dbReference type="GO" id="GO:0008270">
    <property type="term" value="F:zinc ion binding"/>
    <property type="evidence" value="ECO:0007669"/>
    <property type="project" value="UniProtKB-KW"/>
</dbReference>
<dbReference type="Gene3D" id="3.30.160.60">
    <property type="entry name" value="Classic Zinc Finger"/>
    <property type="match status" value="3"/>
</dbReference>
<keyword evidence="5" id="KW-0862">Zinc</keyword>
<evidence type="ECO:0000256" key="6">
    <source>
        <dbReference type="ARBA" id="ARBA00023015"/>
    </source>
</evidence>
<dbReference type="GO" id="GO:0000978">
    <property type="term" value="F:RNA polymerase II cis-regulatory region sequence-specific DNA binding"/>
    <property type="evidence" value="ECO:0007669"/>
    <property type="project" value="TreeGrafter"/>
</dbReference>
<sequence length="785" mass="85293">MNVGEATATVSQPKPTSCSASTTPTTLHRQKPPCMELPTVRVSPLSSELNLQHIGAHSGLPPPTPSFLQSPTFSGSIFVDTATTSTDTQQSTAALIHSFRMASGGATSAMLHERWFGYRHERNSSSSSDSGLAFQLSPPGHTLGPSSSSSALSISPPGLSPLQIGGDSAFSTPTPSSASNCRFRTRFTFDHENLPLSPAYKKDDFHAFEPQFSTTNNALPGHSIDNTPGSCLADVLKRVRPSSSSTATTGLGTSFDDEESSHRLADLRHRVPAVSSHQKTSVFRSESLPSVPRAPQTTEMEKLLAHNMNIINQARQLSALVSPRMPVARTASLNFPHQPRFFIGAHPPPPLSSGTTEHSSQAESEAVSHEMAAIRAAMQMAANQAAGPDSKVHGMQTTVVLPPPPSSFKNLQATSLNFGQGFQNICVDNDNRAQVSMQASMPASNSAIPATKSRQYVMKTKSKEIQRSKPLVRSTTSVPITISSDTTELASMNYEEGEDISGQFLCRICNKDFRRPDILSRHLRRHTGEKPFGCDCCGRYFSRSDHLRTHRRTHTDEKPYKCTVCPYSARRRDVLTRHMGTRHQMKAARTFFPRQRRNKDGLGALSKVLKSKSASLLTVPGTSNTNNSASTVISSTPLEVNLALSASNKSLKLELTKRTRQLDQLIKTNSCPLNTVQKGDTTQNASNVCEERGMKNMSKECAIALYHNNDLLKEQEKLNEKSCEEDEIIDIEGDSDSDLKSESNGSNKRLNNGDSSEATPLASSGSENGKEICTSPNDSRKNDPI</sequence>
<evidence type="ECO:0000256" key="9">
    <source>
        <dbReference type="PROSITE-ProRule" id="PRU00042"/>
    </source>
</evidence>
<name>A0AAD4NFG1_9BILA</name>
<dbReference type="AlphaFoldDB" id="A0AAD4NFG1"/>
<feature type="compositionally biased region" description="Polar residues" evidence="10">
    <location>
        <begin position="275"/>
        <end position="288"/>
    </location>
</feature>
<keyword evidence="6" id="KW-0805">Transcription regulation</keyword>
<evidence type="ECO:0000256" key="3">
    <source>
        <dbReference type="ARBA" id="ARBA00022737"/>
    </source>
</evidence>
<feature type="region of interest" description="Disordered" evidence="10">
    <location>
        <begin position="272"/>
        <end position="295"/>
    </location>
</feature>
<dbReference type="FunFam" id="3.30.160.60:FF:000557">
    <property type="entry name" value="zinc finger and SCAN domain-containing protein 29"/>
    <property type="match status" value="1"/>
</dbReference>
<evidence type="ECO:0000256" key="8">
    <source>
        <dbReference type="ARBA" id="ARBA00023242"/>
    </source>
</evidence>
<evidence type="ECO:0000313" key="13">
    <source>
        <dbReference type="Proteomes" id="UP001201812"/>
    </source>
</evidence>
<feature type="region of interest" description="Disordered" evidence="10">
    <location>
        <begin position="127"/>
        <end position="158"/>
    </location>
</feature>
<feature type="region of interest" description="Disordered" evidence="10">
    <location>
        <begin position="730"/>
        <end position="785"/>
    </location>
</feature>
<keyword evidence="4 9" id="KW-0863">Zinc-finger</keyword>
<dbReference type="GO" id="GO:0001227">
    <property type="term" value="F:DNA-binding transcription repressor activity, RNA polymerase II-specific"/>
    <property type="evidence" value="ECO:0007669"/>
    <property type="project" value="TreeGrafter"/>
</dbReference>
<dbReference type="GO" id="GO:0005654">
    <property type="term" value="C:nucleoplasm"/>
    <property type="evidence" value="ECO:0007669"/>
    <property type="project" value="TreeGrafter"/>
</dbReference>
<evidence type="ECO:0000256" key="4">
    <source>
        <dbReference type="ARBA" id="ARBA00022771"/>
    </source>
</evidence>
<organism evidence="12 13">
    <name type="scientific">Ditylenchus destructor</name>
    <dbReference type="NCBI Taxonomy" id="166010"/>
    <lineage>
        <taxon>Eukaryota</taxon>
        <taxon>Metazoa</taxon>
        <taxon>Ecdysozoa</taxon>
        <taxon>Nematoda</taxon>
        <taxon>Chromadorea</taxon>
        <taxon>Rhabditida</taxon>
        <taxon>Tylenchina</taxon>
        <taxon>Tylenchomorpha</taxon>
        <taxon>Sphaerularioidea</taxon>
        <taxon>Anguinidae</taxon>
        <taxon>Anguininae</taxon>
        <taxon>Ditylenchus</taxon>
    </lineage>
</organism>
<comment type="subcellular location">
    <subcellularLocation>
        <location evidence="1">Nucleus</location>
    </subcellularLocation>
</comment>